<accession>A0A975CL41</accession>
<protein>
    <submittedName>
        <fullName evidence="1">Uncharacterized protein</fullName>
    </submittedName>
</protein>
<dbReference type="EMBL" id="CP071869">
    <property type="protein sequence ID" value="QTE21097.1"/>
    <property type="molecule type" value="Genomic_DNA"/>
</dbReference>
<dbReference type="KEGG" id="pcea:J3359_09565"/>
<dbReference type="Proteomes" id="UP000663920">
    <property type="component" value="Chromosome"/>
</dbReference>
<keyword evidence="2" id="KW-1185">Reference proteome</keyword>
<reference evidence="1 2" key="1">
    <citation type="submission" date="2021-03" db="EMBL/GenBank/DDBJ databases">
        <title>Complete genome of Polaribacter_sp.SM13.</title>
        <authorList>
            <person name="Jeong S.W."/>
            <person name="Bae J.W."/>
        </authorList>
    </citation>
    <scope>NUCLEOTIDE SEQUENCE [LARGE SCALE GENOMIC DNA]</scope>
    <source>
        <strain evidence="1 2">SM13</strain>
    </source>
</reference>
<evidence type="ECO:0000313" key="2">
    <source>
        <dbReference type="Proteomes" id="UP000663920"/>
    </source>
</evidence>
<sequence length="86" mass="9987">METVELKNKLVDIINSSDERFLRMVKALHQTYNEDISVKADIVAYTFKGTPLTKTDIVKNNREAINSIERGEFKTHSQIRQKYVSQ</sequence>
<proteinExistence type="predicted"/>
<name>A0A975CL41_9FLAO</name>
<dbReference type="RefSeq" id="WP_208076692.1">
    <property type="nucleotide sequence ID" value="NZ_CP071869.1"/>
</dbReference>
<evidence type="ECO:0000313" key="1">
    <source>
        <dbReference type="EMBL" id="QTE21097.1"/>
    </source>
</evidence>
<dbReference type="AlphaFoldDB" id="A0A975CL41"/>
<gene>
    <name evidence="1" type="ORF">J3359_09565</name>
</gene>
<organism evidence="1 2">
    <name type="scientific">Polaribacter cellanae</name>
    <dbReference type="NCBI Taxonomy" id="2818493"/>
    <lineage>
        <taxon>Bacteria</taxon>
        <taxon>Pseudomonadati</taxon>
        <taxon>Bacteroidota</taxon>
        <taxon>Flavobacteriia</taxon>
        <taxon>Flavobacteriales</taxon>
        <taxon>Flavobacteriaceae</taxon>
    </lineage>
</organism>